<dbReference type="Gene3D" id="3.30.160.190">
    <property type="entry name" value="atu1810 like domain"/>
    <property type="match status" value="1"/>
</dbReference>
<dbReference type="GO" id="GO:0005743">
    <property type="term" value="C:mitochondrial inner membrane"/>
    <property type="evidence" value="ECO:0007669"/>
    <property type="project" value="UniProtKB-SubCell"/>
</dbReference>
<evidence type="ECO:0000256" key="5">
    <source>
        <dbReference type="ARBA" id="ARBA00022946"/>
    </source>
</evidence>
<keyword evidence="7 9" id="KW-0496">Mitochondrion</keyword>
<evidence type="ECO:0000313" key="11">
    <source>
        <dbReference type="Proteomes" id="UP000478008"/>
    </source>
</evidence>
<keyword evidence="3 9" id="KW-0679">Respiratory chain</keyword>
<evidence type="ECO:0000256" key="9">
    <source>
        <dbReference type="RuleBase" id="RU367010"/>
    </source>
</evidence>
<keyword evidence="5 9" id="KW-0809">Transit peptide</keyword>
<keyword evidence="4 9" id="KW-0999">Mitochondrion inner membrane</keyword>
<protein>
    <recommendedName>
        <fullName evidence="9">NADH dehydrogenase [ubiquinone] iron-sulfur protein 4, mitochondrial</fullName>
    </recommendedName>
</protein>
<evidence type="ECO:0000256" key="3">
    <source>
        <dbReference type="ARBA" id="ARBA00022660"/>
    </source>
</evidence>
<dbReference type="InterPro" id="IPR006885">
    <property type="entry name" value="NADH_UbQ_FeS_4_mit-like"/>
</dbReference>
<evidence type="ECO:0000256" key="6">
    <source>
        <dbReference type="ARBA" id="ARBA00022982"/>
    </source>
</evidence>
<sequence>MPMLFRSLRPGILNANRAVALSKFTCSKNPSLLLRFNSSDSKSTKTNLAKINEIVNETHTDRELVSGAPAELAYTDNRVVHIYKQAKSATQSSERNSKFWKLEWDIIPKGNRWENDLIGYQGTSDYMHCTDLKFDTKEAAIRFAESQGWDYEVSKPHKRKFEVKQYAFNFIHSKKPLKIIRCK</sequence>
<comment type="similarity">
    <text evidence="1 9">Belongs to the complex I NDUFS4 subunit family.</text>
</comment>
<dbReference type="GO" id="GO:0022900">
    <property type="term" value="P:electron transport chain"/>
    <property type="evidence" value="ECO:0007669"/>
    <property type="project" value="InterPro"/>
</dbReference>
<evidence type="ECO:0000256" key="2">
    <source>
        <dbReference type="ARBA" id="ARBA00022448"/>
    </source>
</evidence>
<evidence type="ECO:0000256" key="1">
    <source>
        <dbReference type="ARBA" id="ARBA00005882"/>
    </source>
</evidence>
<dbReference type="AlphaFoldDB" id="A0A7D9CXR7"/>
<comment type="function">
    <text evidence="9">Accessory subunit of the mitochondrial membrane respiratory chain NADH dehydrogenase (Complex I), that is believed not to be involved in catalysis. Complex I functions in the transfer of electrons from NADH to the respiratory chain. The immediate electron acceptor for the enzyme is believed to be ubiquinone.</text>
</comment>
<dbReference type="PANTHER" id="PTHR12219:SF8">
    <property type="entry name" value="NADH DEHYDROGENASE [UBIQUINONE] IRON-SULFUR PROTEIN 4, MITOCHONDRIAL"/>
    <property type="match status" value="1"/>
</dbReference>
<dbReference type="InterPro" id="IPR038532">
    <property type="entry name" value="NDUFS4-like_sf"/>
</dbReference>
<organism evidence="10 11">
    <name type="scientific">Dekkera bruxellensis</name>
    <name type="common">Brettanomyces custersii</name>
    <dbReference type="NCBI Taxonomy" id="5007"/>
    <lineage>
        <taxon>Eukaryota</taxon>
        <taxon>Fungi</taxon>
        <taxon>Dikarya</taxon>
        <taxon>Ascomycota</taxon>
        <taxon>Saccharomycotina</taxon>
        <taxon>Pichiomycetes</taxon>
        <taxon>Pichiales</taxon>
        <taxon>Pichiaceae</taxon>
        <taxon>Brettanomyces</taxon>
    </lineage>
</organism>
<accession>A0A7D9CXR7</accession>
<dbReference type="Pfam" id="PF04800">
    <property type="entry name" value="NDUS4"/>
    <property type="match status" value="1"/>
</dbReference>
<dbReference type="Proteomes" id="UP000478008">
    <property type="component" value="Unassembled WGS sequence"/>
</dbReference>
<keyword evidence="8 9" id="KW-0472">Membrane</keyword>
<evidence type="ECO:0000256" key="4">
    <source>
        <dbReference type="ARBA" id="ARBA00022792"/>
    </source>
</evidence>
<evidence type="ECO:0000313" key="10">
    <source>
        <dbReference type="EMBL" id="VUG17773.1"/>
    </source>
</evidence>
<name>A0A7D9CXR7_DEKBR</name>
<proteinExistence type="inferred from homology"/>
<keyword evidence="6 9" id="KW-0249">Electron transport</keyword>
<evidence type="ECO:0000256" key="7">
    <source>
        <dbReference type="ARBA" id="ARBA00023128"/>
    </source>
</evidence>
<reference evidence="10 11" key="1">
    <citation type="submission" date="2019-07" db="EMBL/GenBank/DDBJ databases">
        <authorList>
            <person name="Friedrich A."/>
            <person name="Schacherer J."/>
        </authorList>
    </citation>
    <scope>NUCLEOTIDE SEQUENCE [LARGE SCALE GENOMIC DNA]</scope>
</reference>
<gene>
    <name evidence="10" type="ORF">DEBR0S2_16028G</name>
</gene>
<comment type="subcellular location">
    <subcellularLocation>
        <location evidence="9">Mitochondrion inner membrane</location>
        <topology evidence="9">Peripheral membrane protein</topology>
        <orientation evidence="9">Matrix side</orientation>
    </subcellularLocation>
</comment>
<dbReference type="PANTHER" id="PTHR12219">
    <property type="entry name" value="NADH-UBIQUINONE OXIDOREDUCTASE"/>
    <property type="match status" value="1"/>
</dbReference>
<dbReference type="EMBL" id="CABFWN010000002">
    <property type="protein sequence ID" value="VUG17773.1"/>
    <property type="molecule type" value="Genomic_DNA"/>
</dbReference>
<keyword evidence="11" id="KW-1185">Reference proteome</keyword>
<keyword evidence="2 9" id="KW-0813">Transport</keyword>
<evidence type="ECO:0000256" key="8">
    <source>
        <dbReference type="ARBA" id="ARBA00023136"/>
    </source>
</evidence>